<dbReference type="Proteomes" id="UP001549320">
    <property type="component" value="Unassembled WGS sequence"/>
</dbReference>
<feature type="transmembrane region" description="Helical" evidence="6">
    <location>
        <begin position="71"/>
        <end position="91"/>
    </location>
</feature>
<comment type="caution">
    <text evidence="8">The sequence shown here is derived from an EMBL/GenBank/DDBJ whole genome shotgun (WGS) entry which is preliminary data.</text>
</comment>
<evidence type="ECO:0000256" key="5">
    <source>
        <dbReference type="ARBA" id="ARBA00022777"/>
    </source>
</evidence>
<name>A0ABV2Q5Z6_9BURK</name>
<dbReference type="Pfam" id="PF02518">
    <property type="entry name" value="HATPase_c"/>
    <property type="match status" value="1"/>
</dbReference>
<evidence type="ECO:0000256" key="3">
    <source>
        <dbReference type="ARBA" id="ARBA00022553"/>
    </source>
</evidence>
<proteinExistence type="predicted"/>
<dbReference type="PANTHER" id="PTHR43047:SF64">
    <property type="entry name" value="HISTIDINE KINASE CONTAINING CHEY-HOMOLOGOUS RECEIVER DOMAIN AND PAS DOMAIN-RELATED"/>
    <property type="match status" value="1"/>
</dbReference>
<evidence type="ECO:0000313" key="8">
    <source>
        <dbReference type="EMBL" id="MET4576455.1"/>
    </source>
</evidence>
<keyword evidence="3" id="KW-0597">Phosphoprotein</keyword>
<dbReference type="InterPro" id="IPR003594">
    <property type="entry name" value="HATPase_dom"/>
</dbReference>
<evidence type="ECO:0000256" key="6">
    <source>
        <dbReference type="SAM" id="Phobius"/>
    </source>
</evidence>
<evidence type="ECO:0000313" key="9">
    <source>
        <dbReference type="Proteomes" id="UP001549320"/>
    </source>
</evidence>
<dbReference type="InterPro" id="IPR004358">
    <property type="entry name" value="Sig_transdc_His_kin-like_C"/>
</dbReference>
<dbReference type="InterPro" id="IPR036890">
    <property type="entry name" value="HATPase_C_sf"/>
</dbReference>
<dbReference type="EC" id="2.7.13.3" evidence="2"/>
<dbReference type="SMART" id="SM00387">
    <property type="entry name" value="HATPase_c"/>
    <property type="match status" value="1"/>
</dbReference>
<feature type="transmembrane region" description="Helical" evidence="6">
    <location>
        <begin position="188"/>
        <end position="211"/>
    </location>
</feature>
<evidence type="ECO:0000259" key="7">
    <source>
        <dbReference type="PROSITE" id="PS50109"/>
    </source>
</evidence>
<keyword evidence="6" id="KW-0472">Membrane</keyword>
<protein>
    <recommendedName>
        <fullName evidence="2">histidine kinase</fullName>
        <ecNumber evidence="2">2.7.13.3</ecNumber>
    </recommendedName>
</protein>
<keyword evidence="4" id="KW-0808">Transferase</keyword>
<dbReference type="InterPro" id="IPR003661">
    <property type="entry name" value="HisK_dim/P_dom"/>
</dbReference>
<feature type="transmembrane region" description="Helical" evidence="6">
    <location>
        <begin position="155"/>
        <end position="176"/>
    </location>
</feature>
<dbReference type="EMBL" id="JBEPSH010000003">
    <property type="protein sequence ID" value="MET4576455.1"/>
    <property type="molecule type" value="Genomic_DNA"/>
</dbReference>
<dbReference type="PANTHER" id="PTHR43047">
    <property type="entry name" value="TWO-COMPONENT HISTIDINE PROTEIN KINASE"/>
    <property type="match status" value="1"/>
</dbReference>
<organism evidence="8 9">
    <name type="scientific">Ottowia thiooxydans</name>
    <dbReference type="NCBI Taxonomy" id="219182"/>
    <lineage>
        <taxon>Bacteria</taxon>
        <taxon>Pseudomonadati</taxon>
        <taxon>Pseudomonadota</taxon>
        <taxon>Betaproteobacteria</taxon>
        <taxon>Burkholderiales</taxon>
        <taxon>Comamonadaceae</taxon>
        <taxon>Ottowia</taxon>
    </lineage>
</organism>
<dbReference type="RefSeq" id="WP_354442538.1">
    <property type="nucleotide sequence ID" value="NZ_JBEPSH010000003.1"/>
</dbReference>
<dbReference type="SUPFAM" id="SSF55874">
    <property type="entry name" value="ATPase domain of HSP90 chaperone/DNA topoisomerase II/histidine kinase"/>
    <property type="match status" value="1"/>
</dbReference>
<dbReference type="SMART" id="SM00388">
    <property type="entry name" value="HisKA"/>
    <property type="match status" value="1"/>
</dbReference>
<feature type="transmembrane region" description="Helical" evidence="6">
    <location>
        <begin position="122"/>
        <end position="143"/>
    </location>
</feature>
<feature type="transmembrane region" description="Helical" evidence="6">
    <location>
        <begin position="6"/>
        <end position="26"/>
    </location>
</feature>
<dbReference type="InterPro" id="IPR036097">
    <property type="entry name" value="HisK_dim/P_sf"/>
</dbReference>
<feature type="domain" description="Histidine kinase" evidence="7">
    <location>
        <begin position="238"/>
        <end position="453"/>
    </location>
</feature>
<dbReference type="CDD" id="cd00082">
    <property type="entry name" value="HisKA"/>
    <property type="match status" value="1"/>
</dbReference>
<dbReference type="SUPFAM" id="SSF47384">
    <property type="entry name" value="Homodimeric domain of signal transducing histidine kinase"/>
    <property type="match status" value="1"/>
</dbReference>
<evidence type="ECO:0000256" key="1">
    <source>
        <dbReference type="ARBA" id="ARBA00000085"/>
    </source>
</evidence>
<sequence>MTIVNYNLFFATSAFVSALVLIPLLFSNHSSQIGVRKIGLYTLGFFIAILALILYAGWFNNNPTIYSYSSYGNYLLTLGVAVQTLGIRRFYNQPLMPYVVMPCAAISEMLVFWFMWGNPNYQYRLICFTFFLFVFVSIQFFTVIRHGDRSFINRLLSTSLAIECTVYLIRCVTLFIPSLVPAGPVEFSFIQVGYVFVFSAVVPLTAICLMINGTHLLQQRSIFDAKIKDQHKTETLGYISHDLRAPLATIDGYAELLLNDATDAQRKSLLSIQRNIRYQLNLIDELQDYSKLELQPLAIKPTETDLMFLINDVSEYAVALCSKQNNRFRCQLPERILKSINVDGNRLKQVLLNLLSNAAKFTRDGVVSLLVTLDSDEGGSNLNFAVIDTGIGIELPPNLDIFDAFQHIQVASGSTGLGLIIAQRILSAMGSTLRVSSTLGQGSTFSFTLFIPATRDADSNWSVVPQSEARYGELPQDLVLPRHALPDDLALNELANLALHGRLTDIENWIESHCQEATYAPFTARLNEMLEQFDFSGIHALALRSKEIKRDLKVGLNKAVPGF</sequence>
<dbReference type="PRINTS" id="PR00344">
    <property type="entry name" value="BCTRLSENSOR"/>
</dbReference>
<reference evidence="8 9" key="1">
    <citation type="submission" date="2024-06" db="EMBL/GenBank/DDBJ databases">
        <title>Sorghum-associated microbial communities from plants grown in Nebraska, USA.</title>
        <authorList>
            <person name="Schachtman D."/>
        </authorList>
    </citation>
    <scope>NUCLEOTIDE SEQUENCE [LARGE SCALE GENOMIC DNA]</scope>
    <source>
        <strain evidence="8 9">2709</strain>
    </source>
</reference>
<evidence type="ECO:0000256" key="2">
    <source>
        <dbReference type="ARBA" id="ARBA00012438"/>
    </source>
</evidence>
<feature type="transmembrane region" description="Helical" evidence="6">
    <location>
        <begin position="98"/>
        <end position="116"/>
    </location>
</feature>
<keyword evidence="6" id="KW-1133">Transmembrane helix</keyword>
<dbReference type="Gene3D" id="1.10.287.130">
    <property type="match status" value="1"/>
</dbReference>
<feature type="transmembrane region" description="Helical" evidence="6">
    <location>
        <begin position="38"/>
        <end position="59"/>
    </location>
</feature>
<comment type="catalytic activity">
    <reaction evidence="1">
        <text>ATP + protein L-histidine = ADP + protein N-phospho-L-histidine.</text>
        <dbReference type="EC" id="2.7.13.3"/>
    </reaction>
</comment>
<dbReference type="Gene3D" id="3.30.565.10">
    <property type="entry name" value="Histidine kinase-like ATPase, C-terminal domain"/>
    <property type="match status" value="1"/>
</dbReference>
<gene>
    <name evidence="8" type="ORF">ABIE13_001564</name>
</gene>
<accession>A0ABV2Q5Z6</accession>
<keyword evidence="6" id="KW-0812">Transmembrane</keyword>
<evidence type="ECO:0000256" key="4">
    <source>
        <dbReference type="ARBA" id="ARBA00022679"/>
    </source>
</evidence>
<dbReference type="InterPro" id="IPR005467">
    <property type="entry name" value="His_kinase_dom"/>
</dbReference>
<dbReference type="PROSITE" id="PS50109">
    <property type="entry name" value="HIS_KIN"/>
    <property type="match status" value="1"/>
</dbReference>
<dbReference type="GO" id="GO:0016301">
    <property type="term" value="F:kinase activity"/>
    <property type="evidence" value="ECO:0007669"/>
    <property type="project" value="UniProtKB-KW"/>
</dbReference>
<keyword evidence="5 8" id="KW-0418">Kinase</keyword>
<dbReference type="Pfam" id="PF00512">
    <property type="entry name" value="HisKA"/>
    <property type="match status" value="1"/>
</dbReference>
<keyword evidence="9" id="KW-1185">Reference proteome</keyword>